<reference evidence="1" key="1">
    <citation type="journal article" date="2020" name="Stud. Mycol.">
        <title>101 Dothideomycetes genomes: a test case for predicting lifestyles and emergence of pathogens.</title>
        <authorList>
            <person name="Haridas S."/>
            <person name="Albert R."/>
            <person name="Binder M."/>
            <person name="Bloem J."/>
            <person name="Labutti K."/>
            <person name="Salamov A."/>
            <person name="Andreopoulos B."/>
            <person name="Baker S."/>
            <person name="Barry K."/>
            <person name="Bills G."/>
            <person name="Bluhm B."/>
            <person name="Cannon C."/>
            <person name="Castanera R."/>
            <person name="Culley D."/>
            <person name="Daum C."/>
            <person name="Ezra D."/>
            <person name="Gonzalez J."/>
            <person name="Henrissat B."/>
            <person name="Kuo A."/>
            <person name="Liang C."/>
            <person name="Lipzen A."/>
            <person name="Lutzoni F."/>
            <person name="Magnuson J."/>
            <person name="Mondo S."/>
            <person name="Nolan M."/>
            <person name="Ohm R."/>
            <person name="Pangilinan J."/>
            <person name="Park H.-J."/>
            <person name="Ramirez L."/>
            <person name="Alfaro M."/>
            <person name="Sun H."/>
            <person name="Tritt A."/>
            <person name="Yoshinaga Y."/>
            <person name="Zwiers L.-H."/>
            <person name="Turgeon B."/>
            <person name="Goodwin S."/>
            <person name="Spatafora J."/>
            <person name="Crous P."/>
            <person name="Grigoriev I."/>
        </authorList>
    </citation>
    <scope>NUCLEOTIDE SEQUENCE</scope>
    <source>
        <strain evidence="1">CBS 473.64</strain>
    </source>
</reference>
<keyword evidence="2" id="KW-1185">Reference proteome</keyword>
<protein>
    <submittedName>
        <fullName evidence="1">Uncharacterized protein</fullName>
    </submittedName>
</protein>
<dbReference type="AlphaFoldDB" id="A0A6A6RNH9"/>
<gene>
    <name evidence="1" type="ORF">P280DRAFT_149065</name>
</gene>
<accession>A0A6A6RNH9</accession>
<evidence type="ECO:0000313" key="2">
    <source>
        <dbReference type="Proteomes" id="UP000799753"/>
    </source>
</evidence>
<name>A0A6A6RNH9_9PLEO</name>
<organism evidence="1 2">
    <name type="scientific">Massarina eburnea CBS 473.64</name>
    <dbReference type="NCBI Taxonomy" id="1395130"/>
    <lineage>
        <taxon>Eukaryota</taxon>
        <taxon>Fungi</taxon>
        <taxon>Dikarya</taxon>
        <taxon>Ascomycota</taxon>
        <taxon>Pezizomycotina</taxon>
        <taxon>Dothideomycetes</taxon>
        <taxon>Pleosporomycetidae</taxon>
        <taxon>Pleosporales</taxon>
        <taxon>Massarineae</taxon>
        <taxon>Massarinaceae</taxon>
        <taxon>Massarina</taxon>
    </lineage>
</organism>
<evidence type="ECO:0000313" key="1">
    <source>
        <dbReference type="EMBL" id="KAF2636737.1"/>
    </source>
</evidence>
<dbReference type="EMBL" id="MU006797">
    <property type="protein sequence ID" value="KAF2636737.1"/>
    <property type="molecule type" value="Genomic_DNA"/>
</dbReference>
<dbReference type="Proteomes" id="UP000799753">
    <property type="component" value="Unassembled WGS sequence"/>
</dbReference>
<proteinExistence type="predicted"/>
<sequence>MVSPWSRRLGNTIINMTTSESGVERRIETLHRVTKGTGLVRPQAVPGLLQCHANVTSSMLCNHLAHPIGRPAGISGINLTPRSQAVSGRDLKDSEDVGISVYETRNGTRVVLCTQMKLAQARWQVSSFTANGRRAPVGRGRLCPAVVLAKVRLHTHTGKTPCVCVCEAVGRSSTIGTERAAG</sequence>